<dbReference type="PANTHER" id="PTHR11097">
    <property type="entry name" value="EXOSOME COMPLEX EXONUCLEASE RIBOSOMAL RNA PROCESSING PROTEIN"/>
    <property type="match status" value="1"/>
</dbReference>
<keyword evidence="5" id="KW-0694">RNA-binding</keyword>
<evidence type="ECO:0000256" key="3">
    <source>
        <dbReference type="ARBA" id="ARBA00006678"/>
    </source>
</evidence>
<dbReference type="SUPFAM" id="SSF54211">
    <property type="entry name" value="Ribosomal protein S5 domain 2-like"/>
    <property type="match status" value="1"/>
</dbReference>
<evidence type="ECO:0000313" key="10">
    <source>
        <dbReference type="Proteomes" id="UP000774617"/>
    </source>
</evidence>
<organism evidence="9 10">
    <name type="scientific">Macrophomina phaseolina</name>
    <dbReference type="NCBI Taxonomy" id="35725"/>
    <lineage>
        <taxon>Eukaryota</taxon>
        <taxon>Fungi</taxon>
        <taxon>Dikarya</taxon>
        <taxon>Ascomycota</taxon>
        <taxon>Pezizomycotina</taxon>
        <taxon>Dothideomycetes</taxon>
        <taxon>Dothideomycetes incertae sedis</taxon>
        <taxon>Botryosphaeriales</taxon>
        <taxon>Botryosphaeriaceae</taxon>
        <taxon>Macrophomina</taxon>
    </lineage>
</organism>
<keyword evidence="4" id="KW-0963">Cytoplasm</keyword>
<comment type="subcellular location">
    <subcellularLocation>
        <location evidence="2">Cytoplasm</location>
    </subcellularLocation>
    <subcellularLocation>
        <location evidence="1">Nucleus</location>
    </subcellularLocation>
</comment>
<proteinExistence type="inferred from homology"/>
<evidence type="ECO:0000313" key="9">
    <source>
        <dbReference type="EMBL" id="KAH7061060.1"/>
    </source>
</evidence>
<feature type="domain" description="Exoribonuclease phosphorolytic" evidence="7">
    <location>
        <begin position="82"/>
        <end position="213"/>
    </location>
</feature>
<dbReference type="Proteomes" id="UP000774617">
    <property type="component" value="Unassembled WGS sequence"/>
</dbReference>
<dbReference type="EMBL" id="JAGTJR010000004">
    <property type="protein sequence ID" value="KAH7061060.1"/>
    <property type="molecule type" value="Genomic_DNA"/>
</dbReference>
<evidence type="ECO:0000256" key="2">
    <source>
        <dbReference type="ARBA" id="ARBA00004496"/>
    </source>
</evidence>
<feature type="domain" description="Exoribonuclease phosphorolytic" evidence="8">
    <location>
        <begin position="241"/>
        <end position="306"/>
    </location>
</feature>
<evidence type="ECO:0000256" key="1">
    <source>
        <dbReference type="ARBA" id="ARBA00004123"/>
    </source>
</evidence>
<keyword evidence="9" id="KW-0687">Ribonucleoprotein</keyword>
<comment type="caution">
    <text evidence="9">The sequence shown here is derived from an EMBL/GenBank/DDBJ whole genome shotgun (WGS) entry which is preliminary data.</text>
</comment>
<name>A0ABQ8GMT0_9PEZI</name>
<keyword evidence="6" id="KW-0539">Nucleus</keyword>
<dbReference type="PANTHER" id="PTHR11097:SF14">
    <property type="entry name" value="EXOSOME COMPLEX COMPONENT RRP45"/>
    <property type="match status" value="1"/>
</dbReference>
<evidence type="ECO:0000259" key="7">
    <source>
        <dbReference type="Pfam" id="PF01138"/>
    </source>
</evidence>
<dbReference type="InterPro" id="IPR015847">
    <property type="entry name" value="ExoRNase_PH_dom2"/>
</dbReference>
<evidence type="ECO:0000256" key="6">
    <source>
        <dbReference type="ARBA" id="ARBA00023242"/>
    </source>
</evidence>
<dbReference type="Gene3D" id="3.30.230.70">
    <property type="entry name" value="GHMP Kinase, N-terminal domain"/>
    <property type="match status" value="1"/>
</dbReference>
<dbReference type="InterPro" id="IPR001247">
    <property type="entry name" value="ExoRNase_PH_dom1"/>
</dbReference>
<dbReference type="InterPro" id="IPR027408">
    <property type="entry name" value="PNPase/RNase_PH_dom_sf"/>
</dbReference>
<keyword evidence="9" id="KW-0689">Ribosomal protein</keyword>
<protein>
    <submittedName>
        <fullName evidence="9">Ribosomal protein S5 domain 2-type protein</fullName>
    </submittedName>
</protein>
<evidence type="ECO:0000256" key="4">
    <source>
        <dbReference type="ARBA" id="ARBA00022490"/>
    </source>
</evidence>
<reference evidence="9 10" key="1">
    <citation type="journal article" date="2021" name="Nat. Commun.">
        <title>Genetic determinants of endophytism in the Arabidopsis root mycobiome.</title>
        <authorList>
            <person name="Mesny F."/>
            <person name="Miyauchi S."/>
            <person name="Thiergart T."/>
            <person name="Pickel B."/>
            <person name="Atanasova L."/>
            <person name="Karlsson M."/>
            <person name="Huettel B."/>
            <person name="Barry K.W."/>
            <person name="Haridas S."/>
            <person name="Chen C."/>
            <person name="Bauer D."/>
            <person name="Andreopoulos W."/>
            <person name="Pangilinan J."/>
            <person name="LaButti K."/>
            <person name="Riley R."/>
            <person name="Lipzen A."/>
            <person name="Clum A."/>
            <person name="Drula E."/>
            <person name="Henrissat B."/>
            <person name="Kohler A."/>
            <person name="Grigoriev I.V."/>
            <person name="Martin F.M."/>
            <person name="Hacquard S."/>
        </authorList>
    </citation>
    <scope>NUCLEOTIDE SEQUENCE [LARGE SCALE GENOMIC DNA]</scope>
    <source>
        <strain evidence="9 10">MPI-SDFR-AT-0080</strain>
    </source>
</reference>
<dbReference type="InterPro" id="IPR020568">
    <property type="entry name" value="Ribosomal_Su5_D2-typ_SF"/>
</dbReference>
<dbReference type="InterPro" id="IPR033100">
    <property type="entry name" value="Rrp45"/>
</dbReference>
<dbReference type="InterPro" id="IPR036345">
    <property type="entry name" value="ExoRNase_PH_dom2_sf"/>
</dbReference>
<comment type="similarity">
    <text evidence="3">Belongs to the RNase PH family.</text>
</comment>
<dbReference type="CDD" id="cd11368">
    <property type="entry name" value="RNase_PH_RRP45"/>
    <property type="match status" value="1"/>
</dbReference>
<dbReference type="Pfam" id="PF03725">
    <property type="entry name" value="RNase_PH_C"/>
    <property type="match status" value="1"/>
</dbReference>
<dbReference type="InterPro" id="IPR050590">
    <property type="entry name" value="Exosome_comp_Rrp42_subfam"/>
</dbReference>
<evidence type="ECO:0000259" key="8">
    <source>
        <dbReference type="Pfam" id="PF03725"/>
    </source>
</evidence>
<dbReference type="SUPFAM" id="SSF55666">
    <property type="entry name" value="Ribonuclease PH domain 2-like"/>
    <property type="match status" value="1"/>
</dbReference>
<dbReference type="GO" id="GO:0005840">
    <property type="term" value="C:ribosome"/>
    <property type="evidence" value="ECO:0007669"/>
    <property type="project" value="UniProtKB-KW"/>
</dbReference>
<accession>A0ABQ8GMT0</accession>
<evidence type="ECO:0000256" key="5">
    <source>
        <dbReference type="ARBA" id="ARBA00022884"/>
    </source>
</evidence>
<dbReference type="Pfam" id="PF01138">
    <property type="entry name" value="RNase_PH"/>
    <property type="match status" value="1"/>
</dbReference>
<sequence>MHGAAMPRNCDRHNFRRRAKMHSVTFCDRDSRSFGRCENTLGPATCSENMPREAELSLNEREFILQALGENVRLDGRAFDTFRDLELTFGNEYGVADVRLGKTRVLVRISSDVTAPFADRKFDGIFNISTEFSPMASPAFEVGRQTEAEVILSRILEKAIRRSGALDTESLCIVAGSKCFSVRADVNILDHDGNLIDASCIAIIAALQHFRRPDIAVEGEKVTVFSPREREPVPLSMLHHPLCVTFSYYNNGEIILVDATAAEEQVREGEVIITMNKFGEICQIAKYGGTPVDPLAILQCNNVALSKVQTLTKYIQGKLEEDAKKRDAGGLMAELSAENAR</sequence>
<keyword evidence="10" id="KW-1185">Reference proteome</keyword>
<gene>
    <name evidence="9" type="ORF">B0J12DRAFT_646293</name>
</gene>